<dbReference type="PROSITE" id="PS00108">
    <property type="entry name" value="PROTEIN_KINASE_ST"/>
    <property type="match status" value="1"/>
</dbReference>
<dbReference type="InterPro" id="IPR008271">
    <property type="entry name" value="Ser/Thr_kinase_AS"/>
</dbReference>
<evidence type="ECO:0000313" key="17">
    <source>
        <dbReference type="Proteomes" id="UP000241394"/>
    </source>
</evidence>
<dbReference type="PANTHER" id="PTHR45621">
    <property type="entry name" value="OS01G0588500 PROTEIN-RELATED"/>
    <property type="match status" value="1"/>
</dbReference>
<evidence type="ECO:0000256" key="1">
    <source>
        <dbReference type="ARBA" id="ARBA00004236"/>
    </source>
</evidence>
<feature type="compositionally biased region" description="Polar residues" evidence="14">
    <location>
        <begin position="404"/>
        <end position="416"/>
    </location>
</feature>
<dbReference type="InterPro" id="IPR000719">
    <property type="entry name" value="Prot_kinase_dom"/>
</dbReference>
<dbReference type="CDD" id="cd14066">
    <property type="entry name" value="STKc_IRAK"/>
    <property type="match status" value="1"/>
</dbReference>
<evidence type="ECO:0000256" key="3">
    <source>
        <dbReference type="ARBA" id="ARBA00012513"/>
    </source>
</evidence>
<dbReference type="AlphaFoldDB" id="A0A2R6QHY6"/>
<feature type="region of interest" description="Disordered" evidence="14">
    <location>
        <begin position="363"/>
        <end position="416"/>
    </location>
</feature>
<dbReference type="FunFam" id="3.30.200.20:FF:000228">
    <property type="entry name" value="Serine/threonine-protein kinase BIK1"/>
    <property type="match status" value="1"/>
</dbReference>
<reference evidence="16 17" key="1">
    <citation type="submission" date="2017-07" db="EMBL/GenBank/DDBJ databases">
        <title>An improved, manually edited Actinidia chinensis var. chinensis (kiwifruit) genome highlights the challenges associated with draft genomes and gene prediction in plants.</title>
        <authorList>
            <person name="Pilkington S."/>
            <person name="Crowhurst R."/>
            <person name="Hilario E."/>
            <person name="Nardozza S."/>
            <person name="Fraser L."/>
            <person name="Peng Y."/>
            <person name="Gunaseelan K."/>
            <person name="Simpson R."/>
            <person name="Tahir J."/>
            <person name="Deroles S."/>
            <person name="Templeton K."/>
            <person name="Luo Z."/>
            <person name="Davy M."/>
            <person name="Cheng C."/>
            <person name="Mcneilage M."/>
            <person name="Scaglione D."/>
            <person name="Liu Y."/>
            <person name="Zhang Q."/>
            <person name="Datson P."/>
            <person name="De Silva N."/>
            <person name="Gardiner S."/>
            <person name="Bassett H."/>
            <person name="Chagne D."/>
            <person name="Mccallum J."/>
            <person name="Dzierzon H."/>
            <person name="Deng C."/>
            <person name="Wang Y.-Y."/>
            <person name="Barron N."/>
            <person name="Manako K."/>
            <person name="Bowen J."/>
            <person name="Foster T."/>
            <person name="Erridge Z."/>
            <person name="Tiffin H."/>
            <person name="Waite C."/>
            <person name="Davies K."/>
            <person name="Grierson E."/>
            <person name="Laing W."/>
            <person name="Kirk R."/>
            <person name="Chen X."/>
            <person name="Wood M."/>
            <person name="Montefiori M."/>
            <person name="Brummell D."/>
            <person name="Schwinn K."/>
            <person name="Catanach A."/>
            <person name="Fullerton C."/>
            <person name="Li D."/>
            <person name="Meiyalaghan S."/>
            <person name="Nieuwenhuizen N."/>
            <person name="Read N."/>
            <person name="Prakash R."/>
            <person name="Hunter D."/>
            <person name="Zhang H."/>
            <person name="Mckenzie M."/>
            <person name="Knabel M."/>
            <person name="Harris A."/>
            <person name="Allan A."/>
            <person name="Chen A."/>
            <person name="Janssen B."/>
            <person name="Plunkett B."/>
            <person name="Dwamena C."/>
            <person name="Voogd C."/>
            <person name="Leif D."/>
            <person name="Lafferty D."/>
            <person name="Souleyre E."/>
            <person name="Varkonyi-Gasic E."/>
            <person name="Gambi F."/>
            <person name="Hanley J."/>
            <person name="Yao J.-L."/>
            <person name="Cheung J."/>
            <person name="David K."/>
            <person name="Warren B."/>
            <person name="Marsh K."/>
            <person name="Snowden K."/>
            <person name="Lin-Wang K."/>
            <person name="Brian L."/>
            <person name="Martinez-Sanchez M."/>
            <person name="Wang M."/>
            <person name="Ileperuma N."/>
            <person name="Macnee N."/>
            <person name="Campin R."/>
            <person name="Mcatee P."/>
            <person name="Drummond R."/>
            <person name="Espley R."/>
            <person name="Ireland H."/>
            <person name="Wu R."/>
            <person name="Atkinson R."/>
            <person name="Karunairetnam S."/>
            <person name="Bulley S."/>
            <person name="Chunkath S."/>
            <person name="Hanley Z."/>
            <person name="Storey R."/>
            <person name="Thrimawithana A."/>
            <person name="Thomson S."/>
            <person name="David C."/>
            <person name="Testolin R."/>
        </authorList>
    </citation>
    <scope>NUCLEOTIDE SEQUENCE [LARGE SCALE GENOMIC DNA]</scope>
    <source>
        <strain evidence="17">cv. Red5</strain>
        <tissue evidence="16">Young leaf</tissue>
    </source>
</reference>
<organism evidence="16 17">
    <name type="scientific">Actinidia chinensis var. chinensis</name>
    <name type="common">Chinese soft-hair kiwi</name>
    <dbReference type="NCBI Taxonomy" id="1590841"/>
    <lineage>
        <taxon>Eukaryota</taxon>
        <taxon>Viridiplantae</taxon>
        <taxon>Streptophyta</taxon>
        <taxon>Embryophyta</taxon>
        <taxon>Tracheophyta</taxon>
        <taxon>Spermatophyta</taxon>
        <taxon>Magnoliopsida</taxon>
        <taxon>eudicotyledons</taxon>
        <taxon>Gunneridae</taxon>
        <taxon>Pentapetalae</taxon>
        <taxon>asterids</taxon>
        <taxon>Ericales</taxon>
        <taxon>Actinidiaceae</taxon>
        <taxon>Actinidia</taxon>
    </lineage>
</organism>
<feature type="region of interest" description="Disordered" evidence="14">
    <location>
        <begin position="1"/>
        <end position="59"/>
    </location>
</feature>
<keyword evidence="8 16" id="KW-0418">Kinase</keyword>
<evidence type="ECO:0000256" key="9">
    <source>
        <dbReference type="ARBA" id="ARBA00022840"/>
    </source>
</evidence>
<dbReference type="FunCoup" id="A0A2R6QHY6">
    <property type="interactions" value="3686"/>
</dbReference>
<evidence type="ECO:0000313" key="16">
    <source>
        <dbReference type="EMBL" id="PSS08235.1"/>
    </source>
</evidence>
<dbReference type="GO" id="GO:0005524">
    <property type="term" value="F:ATP binding"/>
    <property type="evidence" value="ECO:0007669"/>
    <property type="project" value="UniProtKB-UniRule"/>
</dbReference>
<keyword evidence="9 12" id="KW-0067">ATP-binding</keyword>
<evidence type="ECO:0000256" key="8">
    <source>
        <dbReference type="ARBA" id="ARBA00022777"/>
    </source>
</evidence>
<reference evidence="17" key="2">
    <citation type="journal article" date="2018" name="BMC Genomics">
        <title>A manually annotated Actinidia chinensis var. chinensis (kiwifruit) genome highlights the challenges associated with draft genomes and gene prediction in plants.</title>
        <authorList>
            <person name="Pilkington S.M."/>
            <person name="Crowhurst R."/>
            <person name="Hilario E."/>
            <person name="Nardozza S."/>
            <person name="Fraser L."/>
            <person name="Peng Y."/>
            <person name="Gunaseelan K."/>
            <person name="Simpson R."/>
            <person name="Tahir J."/>
            <person name="Deroles S.C."/>
            <person name="Templeton K."/>
            <person name="Luo Z."/>
            <person name="Davy M."/>
            <person name="Cheng C."/>
            <person name="McNeilage M."/>
            <person name="Scaglione D."/>
            <person name="Liu Y."/>
            <person name="Zhang Q."/>
            <person name="Datson P."/>
            <person name="De Silva N."/>
            <person name="Gardiner S.E."/>
            <person name="Bassett H."/>
            <person name="Chagne D."/>
            <person name="McCallum J."/>
            <person name="Dzierzon H."/>
            <person name="Deng C."/>
            <person name="Wang Y.Y."/>
            <person name="Barron L."/>
            <person name="Manako K."/>
            <person name="Bowen J."/>
            <person name="Foster T.M."/>
            <person name="Erridge Z.A."/>
            <person name="Tiffin H."/>
            <person name="Waite C.N."/>
            <person name="Davies K.M."/>
            <person name="Grierson E.P."/>
            <person name="Laing W.A."/>
            <person name="Kirk R."/>
            <person name="Chen X."/>
            <person name="Wood M."/>
            <person name="Montefiori M."/>
            <person name="Brummell D.A."/>
            <person name="Schwinn K.E."/>
            <person name="Catanach A."/>
            <person name="Fullerton C."/>
            <person name="Li D."/>
            <person name="Meiyalaghan S."/>
            <person name="Nieuwenhuizen N."/>
            <person name="Read N."/>
            <person name="Prakash R."/>
            <person name="Hunter D."/>
            <person name="Zhang H."/>
            <person name="McKenzie M."/>
            <person name="Knabel M."/>
            <person name="Harris A."/>
            <person name="Allan A.C."/>
            <person name="Gleave A."/>
            <person name="Chen A."/>
            <person name="Janssen B.J."/>
            <person name="Plunkett B."/>
            <person name="Ampomah-Dwamena C."/>
            <person name="Voogd C."/>
            <person name="Leif D."/>
            <person name="Lafferty D."/>
            <person name="Souleyre E.J.F."/>
            <person name="Varkonyi-Gasic E."/>
            <person name="Gambi F."/>
            <person name="Hanley J."/>
            <person name="Yao J.L."/>
            <person name="Cheung J."/>
            <person name="David K.M."/>
            <person name="Warren B."/>
            <person name="Marsh K."/>
            <person name="Snowden K.C."/>
            <person name="Lin-Wang K."/>
            <person name="Brian L."/>
            <person name="Martinez-Sanchez M."/>
            <person name="Wang M."/>
            <person name="Ileperuma N."/>
            <person name="Macnee N."/>
            <person name="Campin R."/>
            <person name="McAtee P."/>
            <person name="Drummond R.S.M."/>
            <person name="Espley R.V."/>
            <person name="Ireland H.S."/>
            <person name="Wu R."/>
            <person name="Atkinson R.G."/>
            <person name="Karunairetnam S."/>
            <person name="Bulley S."/>
            <person name="Chunkath S."/>
            <person name="Hanley Z."/>
            <person name="Storey R."/>
            <person name="Thrimawithana A.H."/>
            <person name="Thomson S."/>
            <person name="David C."/>
            <person name="Testolin R."/>
            <person name="Huang H."/>
            <person name="Hellens R.P."/>
            <person name="Schaffer R.J."/>
        </authorList>
    </citation>
    <scope>NUCLEOTIDE SEQUENCE [LARGE SCALE GENOMIC DNA]</scope>
    <source>
        <strain evidence="17">cv. Red5</strain>
    </source>
</reference>
<dbReference type="GO" id="GO:0004674">
    <property type="term" value="F:protein serine/threonine kinase activity"/>
    <property type="evidence" value="ECO:0007669"/>
    <property type="project" value="UniProtKB-KW"/>
</dbReference>
<dbReference type="Pfam" id="PF07714">
    <property type="entry name" value="PK_Tyr_Ser-Thr"/>
    <property type="match status" value="1"/>
</dbReference>
<keyword evidence="5 13" id="KW-0723">Serine/threonine-protein kinase</keyword>
<dbReference type="InterPro" id="IPR017441">
    <property type="entry name" value="Protein_kinase_ATP_BS"/>
</dbReference>
<dbReference type="PROSITE" id="PS50011">
    <property type="entry name" value="PROTEIN_KINASE_DOM"/>
    <property type="match status" value="1"/>
</dbReference>
<evidence type="ECO:0000256" key="5">
    <source>
        <dbReference type="ARBA" id="ARBA00022527"/>
    </source>
</evidence>
<gene>
    <name evidence="16" type="ORF">CEY00_Acc07187</name>
</gene>
<evidence type="ECO:0000256" key="14">
    <source>
        <dbReference type="SAM" id="MobiDB-lite"/>
    </source>
</evidence>
<dbReference type="InterPro" id="IPR050823">
    <property type="entry name" value="Plant_Ser_Thr_Prot_Kinase"/>
</dbReference>
<evidence type="ECO:0000256" key="12">
    <source>
        <dbReference type="PROSITE-ProRule" id="PRU10141"/>
    </source>
</evidence>
<dbReference type="InterPro" id="IPR011009">
    <property type="entry name" value="Kinase-like_dom_sf"/>
</dbReference>
<feature type="compositionally biased region" description="Basic and acidic residues" evidence="14">
    <location>
        <begin position="363"/>
        <end position="377"/>
    </location>
</feature>
<protein>
    <recommendedName>
        <fullName evidence="3">non-specific serine/threonine protein kinase</fullName>
        <ecNumber evidence="3">2.7.11.1</ecNumber>
    </recommendedName>
</protein>
<dbReference type="OMA" id="PRIHNSS"/>
<evidence type="ECO:0000256" key="7">
    <source>
        <dbReference type="ARBA" id="ARBA00022741"/>
    </source>
</evidence>
<dbReference type="EC" id="2.7.11.1" evidence="3"/>
<feature type="compositionally biased region" description="Low complexity" evidence="14">
    <location>
        <begin position="16"/>
        <end position="45"/>
    </location>
</feature>
<dbReference type="Gramene" id="PSS08235">
    <property type="protein sequence ID" value="PSS08235"/>
    <property type="gene ID" value="CEY00_Acc07187"/>
</dbReference>
<evidence type="ECO:0000256" key="11">
    <source>
        <dbReference type="ARBA" id="ARBA00054261"/>
    </source>
</evidence>
<comment type="subcellular location">
    <subcellularLocation>
        <location evidence="1">Cell membrane</location>
    </subcellularLocation>
</comment>
<evidence type="ECO:0000256" key="13">
    <source>
        <dbReference type="RuleBase" id="RU000304"/>
    </source>
</evidence>
<dbReference type="Proteomes" id="UP000241394">
    <property type="component" value="Chromosome LG16"/>
</dbReference>
<evidence type="ECO:0000256" key="6">
    <source>
        <dbReference type="ARBA" id="ARBA00022679"/>
    </source>
</evidence>
<sequence>MGICWGSPSDDQTPRTTGQLSSSVGTSQTTSNTTSSDGSTISGNSHFSAASGHDEPYANGQILPNPNLRIFSFLELKNATRNFRSDTVLGEGGFGKVYKGWLDEKVASKNGSGTVVAVKKLNSESMQGFEEWQSEVNFLGRLSHPNLVKLLGYCWEDKELLLVYEFMQKGSLENHLFGRGSAVQPLPWDIRLRILIGAARGLEFLHTSEKHVIYRDFKASNILLDGSYNAKISDFGLAKLGPSASQSHVTTRVMGTYGYAAPEYVATGHLYVKSDVYGFGVVLVEMLSGLRALDTSRPSGKHNLADWVKPYLSERRKLKNIMDSRLEGKYPSKAALQIAQLALKCLGPEPKTRPSMKEVVETLKRIDASNEKPKEPRISSTRRAGYQRGQKPLHNRSPLHPQHNETQSYQLPQRAW</sequence>
<accession>A0A2R6QHY6</accession>
<keyword evidence="6" id="KW-0808">Transferase</keyword>
<dbReference type="Gene3D" id="1.10.510.10">
    <property type="entry name" value="Transferase(Phosphotransferase) domain 1"/>
    <property type="match status" value="1"/>
</dbReference>
<keyword evidence="4" id="KW-1003">Cell membrane</keyword>
<keyword evidence="7 12" id="KW-0547">Nucleotide-binding</keyword>
<keyword evidence="10" id="KW-0472">Membrane</keyword>
<dbReference type="OrthoDB" id="4062651at2759"/>
<dbReference type="InParanoid" id="A0A2R6QHY6"/>
<feature type="binding site" evidence="12">
    <location>
        <position position="120"/>
    </location>
    <ligand>
        <name>ATP</name>
        <dbReference type="ChEBI" id="CHEBI:30616"/>
    </ligand>
</feature>
<dbReference type="GO" id="GO:0005886">
    <property type="term" value="C:plasma membrane"/>
    <property type="evidence" value="ECO:0007669"/>
    <property type="project" value="UniProtKB-SubCell"/>
</dbReference>
<dbReference type="SUPFAM" id="SSF56112">
    <property type="entry name" value="Protein kinase-like (PK-like)"/>
    <property type="match status" value="1"/>
</dbReference>
<dbReference type="EMBL" id="NKQK01000016">
    <property type="protein sequence ID" value="PSS08235.1"/>
    <property type="molecule type" value="Genomic_DNA"/>
</dbReference>
<dbReference type="STRING" id="1590841.A0A2R6QHY6"/>
<dbReference type="PROSITE" id="PS00107">
    <property type="entry name" value="PROTEIN_KINASE_ATP"/>
    <property type="match status" value="1"/>
</dbReference>
<comment type="caution">
    <text evidence="16">The sequence shown here is derived from an EMBL/GenBank/DDBJ whole genome shotgun (WGS) entry which is preliminary data.</text>
</comment>
<proteinExistence type="inferred from homology"/>
<dbReference type="Gene3D" id="3.30.200.20">
    <property type="entry name" value="Phosphorylase Kinase, domain 1"/>
    <property type="match status" value="1"/>
</dbReference>
<evidence type="ECO:0000256" key="10">
    <source>
        <dbReference type="ARBA" id="ARBA00023136"/>
    </source>
</evidence>
<dbReference type="FunFam" id="1.10.510.10:FF:000032">
    <property type="entry name" value="Serine/threonine-protein kinase PBS1"/>
    <property type="match status" value="1"/>
</dbReference>
<feature type="domain" description="Protein kinase" evidence="15">
    <location>
        <begin position="83"/>
        <end position="366"/>
    </location>
</feature>
<keyword evidence="17" id="KW-1185">Reference proteome</keyword>
<comment type="similarity">
    <text evidence="2">Belongs to the protein kinase superfamily. Ser/Thr protein kinase family.</text>
</comment>
<name>A0A2R6QHY6_ACTCC</name>
<evidence type="ECO:0000256" key="2">
    <source>
        <dbReference type="ARBA" id="ARBA00008684"/>
    </source>
</evidence>
<evidence type="ECO:0000256" key="4">
    <source>
        <dbReference type="ARBA" id="ARBA00022475"/>
    </source>
</evidence>
<evidence type="ECO:0000259" key="15">
    <source>
        <dbReference type="PROSITE" id="PS50011"/>
    </source>
</evidence>
<dbReference type="InterPro" id="IPR001245">
    <property type="entry name" value="Ser-Thr/Tyr_kinase_cat_dom"/>
</dbReference>
<comment type="function">
    <text evidence="11">May be involved in plant defense signaling.</text>
</comment>